<reference evidence="1 2" key="1">
    <citation type="submission" date="2024-10" db="EMBL/GenBank/DDBJ databases">
        <title>The Natural Products Discovery Center: Release of the First 8490 Sequenced Strains for Exploring Actinobacteria Biosynthetic Diversity.</title>
        <authorList>
            <person name="Kalkreuter E."/>
            <person name="Kautsar S.A."/>
            <person name="Yang D."/>
            <person name="Bader C.D."/>
            <person name="Teijaro C.N."/>
            <person name="Fluegel L."/>
            <person name="Davis C.M."/>
            <person name="Simpson J.R."/>
            <person name="Lauterbach L."/>
            <person name="Steele A.D."/>
            <person name="Gui C."/>
            <person name="Meng S."/>
            <person name="Li G."/>
            <person name="Viehrig K."/>
            <person name="Ye F."/>
            <person name="Su P."/>
            <person name="Kiefer A.F."/>
            <person name="Nichols A."/>
            <person name="Cepeda A.J."/>
            <person name="Yan W."/>
            <person name="Fan B."/>
            <person name="Jiang Y."/>
            <person name="Adhikari A."/>
            <person name="Zheng C.-J."/>
            <person name="Schuster L."/>
            <person name="Cowan T.M."/>
            <person name="Smanski M.J."/>
            <person name="Chevrette M.G."/>
            <person name="De Carvalho L.P.S."/>
            <person name="Shen B."/>
        </authorList>
    </citation>
    <scope>NUCLEOTIDE SEQUENCE [LARGE SCALE GENOMIC DNA]</scope>
    <source>
        <strain evidence="1 2">NPDC012540</strain>
    </source>
</reference>
<comment type="caution">
    <text evidence="1">The sequence shown here is derived from an EMBL/GenBank/DDBJ whole genome shotgun (WGS) entry which is preliminary data.</text>
</comment>
<dbReference type="EMBL" id="JBIBEG010000002">
    <property type="protein sequence ID" value="MFF5896125.1"/>
    <property type="molecule type" value="Genomic_DNA"/>
</dbReference>
<dbReference type="PROSITE" id="PS51257">
    <property type="entry name" value="PROKAR_LIPOPROTEIN"/>
    <property type="match status" value="1"/>
</dbReference>
<proteinExistence type="predicted"/>
<name>A0ABW6X213_9ACTN</name>
<gene>
    <name evidence="1" type="ORF">ACFY8O_09400</name>
</gene>
<dbReference type="Proteomes" id="UP001602322">
    <property type="component" value="Unassembled WGS sequence"/>
</dbReference>
<accession>A0ABW6X213</accession>
<organism evidence="1 2">
    <name type="scientific">Streptomyces argenteolus</name>
    <dbReference type="NCBI Taxonomy" id="67274"/>
    <lineage>
        <taxon>Bacteria</taxon>
        <taxon>Bacillati</taxon>
        <taxon>Actinomycetota</taxon>
        <taxon>Actinomycetes</taxon>
        <taxon>Kitasatosporales</taxon>
        <taxon>Streptomycetaceae</taxon>
        <taxon>Streptomyces</taxon>
    </lineage>
</organism>
<evidence type="ECO:0000313" key="1">
    <source>
        <dbReference type="EMBL" id="MFF5896125.1"/>
    </source>
</evidence>
<protein>
    <recommendedName>
        <fullName evidence="3">Small secreted protein</fullName>
    </recommendedName>
</protein>
<sequence length="145" mass="15221">MRIHVRLLSTVVATGALLVGCGSSSGESLEDWYSSGGEKSIKALSEASSRVNEVSVRPMDTWGAACKELLTEVAEAEELDAIPSENAEGFWKEALTLFEDGGNECVAGAEADDQPRASAGIREVQKGIGRLSSTTSMIAGDLKAE</sequence>
<keyword evidence="2" id="KW-1185">Reference proteome</keyword>
<evidence type="ECO:0000313" key="2">
    <source>
        <dbReference type="Proteomes" id="UP001602322"/>
    </source>
</evidence>
<dbReference type="RefSeq" id="WP_387900286.1">
    <property type="nucleotide sequence ID" value="NZ_JBIBEG010000002.1"/>
</dbReference>
<evidence type="ECO:0008006" key="3">
    <source>
        <dbReference type="Google" id="ProtNLM"/>
    </source>
</evidence>